<keyword evidence="3" id="KW-1185">Reference proteome</keyword>
<gene>
    <name evidence="2" type="ORF">ABI908_04680</name>
</gene>
<dbReference type="InterPro" id="IPR001509">
    <property type="entry name" value="Epimerase_deHydtase"/>
</dbReference>
<comment type="caution">
    <text evidence="2">The sequence shown here is derived from an EMBL/GenBank/DDBJ whole genome shotgun (WGS) entry which is preliminary data.</text>
</comment>
<evidence type="ECO:0000313" key="2">
    <source>
        <dbReference type="EMBL" id="MEO9383414.1"/>
    </source>
</evidence>
<accession>A0ABV0IQ52</accession>
<dbReference type="InterPro" id="IPR036291">
    <property type="entry name" value="NAD(P)-bd_dom_sf"/>
</dbReference>
<dbReference type="RefSeq" id="WP_347949682.1">
    <property type="nucleotide sequence ID" value="NZ_CP158160.1"/>
</dbReference>
<dbReference type="Gene3D" id="3.40.50.720">
    <property type="entry name" value="NAD(P)-binding Rossmann-like Domain"/>
    <property type="match status" value="1"/>
</dbReference>
<feature type="domain" description="NAD-dependent epimerase/dehydratase" evidence="1">
    <location>
        <begin position="3"/>
        <end position="182"/>
    </location>
</feature>
<reference evidence="2 3" key="1">
    <citation type="submission" date="2024-05" db="EMBL/GenBank/DDBJ databases">
        <authorList>
            <person name="De Oliveira J.P."/>
            <person name="Noriler S.A."/>
            <person name="De Oliveira A.G."/>
            <person name="Sipoli D.S."/>
        </authorList>
    </citation>
    <scope>NUCLEOTIDE SEQUENCE [LARGE SCALE GENOMIC DNA]</scope>
    <source>
        <strain evidence="2 3">LABIM192</strain>
    </source>
</reference>
<name>A0ABV0IQ52_9NEIS</name>
<dbReference type="PANTHER" id="PTHR12126:SF11">
    <property type="entry name" value="NADH DEHYDROGENASE [UBIQUINONE] 1 ALPHA SUBCOMPLEX SUBUNIT 9, MITOCHONDRIAL"/>
    <property type="match status" value="1"/>
</dbReference>
<evidence type="ECO:0000259" key="1">
    <source>
        <dbReference type="Pfam" id="PF01370"/>
    </source>
</evidence>
<dbReference type="Pfam" id="PF01370">
    <property type="entry name" value="Epimerase"/>
    <property type="match status" value="1"/>
</dbReference>
<dbReference type="EMBL" id="JBDXMI010000001">
    <property type="protein sequence ID" value="MEO9383414.1"/>
    <property type="molecule type" value="Genomic_DNA"/>
</dbReference>
<sequence>MRVLLLGARGFIGQRVASRLRCRGYQLLTPARAELDLARPERGWADWVDGVTAIVNMAGALREGREGELEAVHHFGPASLAGLAKSRRARRWVQLSALGASEEADTLFLASKGRGDAALLASGLDVAVARPSLVYGADGASSRLLRALSRLPLWPLPDGGAQRVRPVAADDAVEGLCKLVESDVCGTVDFVGQEEASLADYLQQLRRMQGIRTAAKVWAMPGYLADGLAACGACVPGSLFDRDSLRMLRQGSTADATDFAALLERNPLSFRQFGAMA</sequence>
<evidence type="ECO:0000313" key="3">
    <source>
        <dbReference type="Proteomes" id="UP001462502"/>
    </source>
</evidence>
<dbReference type="InterPro" id="IPR051207">
    <property type="entry name" value="ComplexI_NDUFA9_subunit"/>
</dbReference>
<proteinExistence type="predicted"/>
<organism evidence="2 3">
    <name type="scientific">Chromobacterium phragmitis</name>
    <dbReference type="NCBI Taxonomy" id="2202141"/>
    <lineage>
        <taxon>Bacteria</taxon>
        <taxon>Pseudomonadati</taxon>
        <taxon>Pseudomonadota</taxon>
        <taxon>Betaproteobacteria</taxon>
        <taxon>Neisseriales</taxon>
        <taxon>Chromobacteriaceae</taxon>
        <taxon>Chromobacterium</taxon>
    </lineage>
</organism>
<dbReference type="PANTHER" id="PTHR12126">
    <property type="entry name" value="NADH-UBIQUINONE OXIDOREDUCTASE 39 KDA SUBUNIT-RELATED"/>
    <property type="match status" value="1"/>
</dbReference>
<dbReference type="Proteomes" id="UP001462502">
    <property type="component" value="Unassembled WGS sequence"/>
</dbReference>
<dbReference type="SUPFAM" id="SSF51735">
    <property type="entry name" value="NAD(P)-binding Rossmann-fold domains"/>
    <property type="match status" value="1"/>
</dbReference>
<protein>
    <submittedName>
        <fullName evidence="2">NAD-dependent epimerase/dehydratase family protein</fullName>
    </submittedName>
</protein>